<name>A0A7G9KZT6_9SPHN</name>
<gene>
    <name evidence="2" type="ORF">H8M03_07455</name>
</gene>
<proteinExistence type="predicted"/>
<sequence>MLAIFLLAAAQAATVQSAPATATIELAGLRNTKGWVRVCMTREPSHFPKCSSDPAALSQTVPATAPTAVFAKVPPGDYAVSVFHDENGNRKLDTMVAIPREGFGFSRNPKLRFGPPRFKAVVVHIGPGSDHVPIRMQYLL</sequence>
<evidence type="ECO:0000256" key="1">
    <source>
        <dbReference type="SAM" id="SignalP"/>
    </source>
</evidence>
<keyword evidence="3" id="KW-1185">Reference proteome</keyword>
<dbReference type="Proteomes" id="UP000515861">
    <property type="component" value="Chromosome"/>
</dbReference>
<reference evidence="2 3" key="1">
    <citation type="submission" date="2020-08" db="EMBL/GenBank/DDBJ databases">
        <title>Sphingomonas sp. sand1-3 16S ribosomal RNA gene Genome sequencing and assembly.</title>
        <authorList>
            <person name="Kang M."/>
        </authorList>
    </citation>
    <scope>NUCLEOTIDE SEQUENCE [LARGE SCALE GENOMIC DNA]</scope>
    <source>
        <strain evidence="3">sand1-3</strain>
    </source>
</reference>
<evidence type="ECO:0000313" key="2">
    <source>
        <dbReference type="EMBL" id="QNM81885.1"/>
    </source>
</evidence>
<organism evidence="2 3">
    <name type="scientific">Sphingomonas sabuli</name>
    <dbReference type="NCBI Taxonomy" id="2764186"/>
    <lineage>
        <taxon>Bacteria</taxon>
        <taxon>Pseudomonadati</taxon>
        <taxon>Pseudomonadota</taxon>
        <taxon>Alphaproteobacteria</taxon>
        <taxon>Sphingomonadales</taxon>
        <taxon>Sphingomonadaceae</taxon>
        <taxon>Sphingomonas</taxon>
    </lineage>
</organism>
<dbReference type="RefSeq" id="WP_187478841.1">
    <property type="nucleotide sequence ID" value="NZ_CP060697.1"/>
</dbReference>
<dbReference type="InterPro" id="IPR018673">
    <property type="entry name" value="DUF2141"/>
</dbReference>
<feature type="chain" id="PRO_5028934714" evidence="1">
    <location>
        <begin position="23"/>
        <end position="140"/>
    </location>
</feature>
<keyword evidence="1" id="KW-0732">Signal</keyword>
<dbReference type="Pfam" id="PF09912">
    <property type="entry name" value="DUF2141"/>
    <property type="match status" value="1"/>
</dbReference>
<dbReference type="EMBL" id="CP060697">
    <property type="protein sequence ID" value="QNM81885.1"/>
    <property type="molecule type" value="Genomic_DNA"/>
</dbReference>
<accession>A0A7G9KZT6</accession>
<evidence type="ECO:0000313" key="3">
    <source>
        <dbReference type="Proteomes" id="UP000515861"/>
    </source>
</evidence>
<dbReference type="KEGG" id="ssau:H8M03_07455"/>
<dbReference type="AlphaFoldDB" id="A0A7G9KZT6"/>
<protein>
    <submittedName>
        <fullName evidence="2">DUF2141 domain-containing protein</fullName>
    </submittedName>
</protein>
<feature type="signal peptide" evidence="1">
    <location>
        <begin position="1"/>
        <end position="22"/>
    </location>
</feature>